<dbReference type="AlphaFoldDB" id="A0AAW1UVJ0"/>
<evidence type="ECO:0000256" key="1">
    <source>
        <dbReference type="ARBA" id="ARBA00000086"/>
    </source>
</evidence>
<evidence type="ECO:0000256" key="13">
    <source>
        <dbReference type="ARBA" id="ARBA00082988"/>
    </source>
</evidence>
<evidence type="ECO:0000256" key="3">
    <source>
        <dbReference type="ARBA" id="ARBA00009232"/>
    </source>
</evidence>
<evidence type="ECO:0000256" key="12">
    <source>
        <dbReference type="ARBA" id="ARBA00078171"/>
    </source>
</evidence>
<reference evidence="14 15" key="1">
    <citation type="submission" date="2023-03" db="EMBL/GenBank/DDBJ databases">
        <title>Genome insight into feeding habits of ladybird beetles.</title>
        <authorList>
            <person name="Li H.-S."/>
            <person name="Huang Y.-H."/>
            <person name="Pang H."/>
        </authorList>
    </citation>
    <scope>NUCLEOTIDE SEQUENCE [LARGE SCALE GENOMIC DNA]</scope>
    <source>
        <strain evidence="14">SYSU_2023b</strain>
        <tissue evidence="14">Whole body</tissue>
    </source>
</reference>
<proteinExistence type="inferred from homology"/>
<dbReference type="Gene3D" id="3.10.300.10">
    <property type="entry name" value="Methylpurine-DNA glycosylase (MPG)"/>
    <property type="match status" value="1"/>
</dbReference>
<evidence type="ECO:0000256" key="5">
    <source>
        <dbReference type="ARBA" id="ARBA00022763"/>
    </source>
</evidence>
<evidence type="ECO:0000256" key="11">
    <source>
        <dbReference type="ARBA" id="ARBA00076879"/>
    </source>
</evidence>
<dbReference type="PANTHER" id="PTHR10429:SF0">
    <property type="entry name" value="DNA-3-METHYLADENINE GLYCOSYLASE"/>
    <property type="match status" value="1"/>
</dbReference>
<dbReference type="Proteomes" id="UP001431783">
    <property type="component" value="Unassembled WGS sequence"/>
</dbReference>
<dbReference type="EMBL" id="JARQZJ010000100">
    <property type="protein sequence ID" value="KAK9886510.1"/>
    <property type="molecule type" value="Genomic_DNA"/>
</dbReference>
<evidence type="ECO:0000256" key="4">
    <source>
        <dbReference type="ARBA" id="ARBA00012000"/>
    </source>
</evidence>
<organism evidence="14 15">
    <name type="scientific">Henosepilachna vigintioctopunctata</name>
    <dbReference type="NCBI Taxonomy" id="420089"/>
    <lineage>
        <taxon>Eukaryota</taxon>
        <taxon>Metazoa</taxon>
        <taxon>Ecdysozoa</taxon>
        <taxon>Arthropoda</taxon>
        <taxon>Hexapoda</taxon>
        <taxon>Insecta</taxon>
        <taxon>Pterygota</taxon>
        <taxon>Neoptera</taxon>
        <taxon>Endopterygota</taxon>
        <taxon>Coleoptera</taxon>
        <taxon>Polyphaga</taxon>
        <taxon>Cucujiformia</taxon>
        <taxon>Coccinelloidea</taxon>
        <taxon>Coccinellidae</taxon>
        <taxon>Epilachninae</taxon>
        <taxon>Epilachnini</taxon>
        <taxon>Henosepilachna</taxon>
    </lineage>
</organism>
<dbReference type="SUPFAM" id="SSF50486">
    <property type="entry name" value="FMT C-terminal domain-like"/>
    <property type="match status" value="1"/>
</dbReference>
<dbReference type="GO" id="GO:0003677">
    <property type="term" value="F:DNA binding"/>
    <property type="evidence" value="ECO:0007669"/>
    <property type="project" value="InterPro"/>
</dbReference>
<dbReference type="Pfam" id="PF02245">
    <property type="entry name" value="Pur_DNA_glyco"/>
    <property type="match status" value="1"/>
</dbReference>
<evidence type="ECO:0000256" key="9">
    <source>
        <dbReference type="ARBA" id="ARBA00066187"/>
    </source>
</evidence>
<dbReference type="CDD" id="cd00540">
    <property type="entry name" value="AAG"/>
    <property type="match status" value="1"/>
</dbReference>
<evidence type="ECO:0000256" key="8">
    <source>
        <dbReference type="ARBA" id="ARBA00033426"/>
    </source>
</evidence>
<keyword evidence="7" id="KW-0234">DNA repair</keyword>
<dbReference type="EC" id="3.2.2.21" evidence="4"/>
<dbReference type="PANTHER" id="PTHR10429">
    <property type="entry name" value="DNA-3-METHYLADENINE GLYCOSYLASE"/>
    <property type="match status" value="1"/>
</dbReference>
<sequence>MKLTKSDFNLSCIEMGHFLLGKVLVRRLENNVIIKGKIVETECYLGGIDKASHSFGGRRTARNEAMFMPAGTAYVYMTYGMYYCFNISSKELGAAVLIRSLEPIQGIEKIEELRKMKMKNKISAKKFKTTELCNGPSKLCIGLDIRKDNLNRVDLCENDMLWLESPIDETDFTLVTCARIGIASCGEEWANKPLRFYIYQNLNVSKRDKKAEKYMESITL</sequence>
<comment type="function">
    <text evidence="2">Hydrolysis of the deoxyribose N-glycosidic bond to excise 3-methyladenine, and 7-methylguanine from the damaged DNA polymer formed by alkylation lesions.</text>
</comment>
<dbReference type="GO" id="GO:0003905">
    <property type="term" value="F:alkylbase DNA N-glycosylase activity"/>
    <property type="evidence" value="ECO:0007669"/>
    <property type="project" value="UniProtKB-EC"/>
</dbReference>
<evidence type="ECO:0000256" key="6">
    <source>
        <dbReference type="ARBA" id="ARBA00022801"/>
    </source>
</evidence>
<evidence type="ECO:0000313" key="15">
    <source>
        <dbReference type="Proteomes" id="UP001431783"/>
    </source>
</evidence>
<comment type="caution">
    <text evidence="14">The sequence shown here is derived from an EMBL/GenBank/DDBJ whole genome shotgun (WGS) entry which is preliminary data.</text>
</comment>
<evidence type="ECO:0000313" key="14">
    <source>
        <dbReference type="EMBL" id="KAK9886510.1"/>
    </source>
</evidence>
<comment type="similarity">
    <text evidence="3">Belongs to the DNA glycosylase MPG family.</text>
</comment>
<keyword evidence="5" id="KW-0227">DNA damage</keyword>
<comment type="subunit">
    <text evidence="9">Binds MBD1. Binds SSBP1.</text>
</comment>
<name>A0AAW1UVJ0_9CUCU</name>
<dbReference type="InterPro" id="IPR003180">
    <property type="entry name" value="MPG"/>
</dbReference>
<evidence type="ECO:0000256" key="7">
    <source>
        <dbReference type="ARBA" id="ARBA00023204"/>
    </source>
</evidence>
<comment type="catalytic activity">
    <reaction evidence="1">
        <text>Hydrolysis of alkylated DNA, releasing 3-methyladenine, 3-methylguanine, 7-methylguanine and 7-methyladenine.</text>
        <dbReference type="EC" id="3.2.2.21"/>
    </reaction>
</comment>
<dbReference type="InterPro" id="IPR036995">
    <property type="entry name" value="MPG_sf"/>
</dbReference>
<keyword evidence="15" id="KW-1185">Reference proteome</keyword>
<accession>A0AAW1UVJ0</accession>
<dbReference type="InterPro" id="IPR011034">
    <property type="entry name" value="Formyl_transferase-like_C_sf"/>
</dbReference>
<dbReference type="FunFam" id="3.10.300.10:FF:000001">
    <property type="entry name" value="Putative 3-methyladenine DNA glycosylase"/>
    <property type="match status" value="1"/>
</dbReference>
<dbReference type="HAMAP" id="MF_00527">
    <property type="entry name" value="3MGH"/>
    <property type="match status" value="1"/>
</dbReference>
<evidence type="ECO:0000256" key="2">
    <source>
        <dbReference type="ARBA" id="ARBA00002421"/>
    </source>
</evidence>
<dbReference type="NCBIfam" id="TIGR00567">
    <property type="entry name" value="3mg"/>
    <property type="match status" value="1"/>
</dbReference>
<keyword evidence="6" id="KW-0378">Hydrolase</keyword>
<protein>
    <recommendedName>
        <fullName evidence="10">DNA-3-methyladenine glycosylase</fullName>
        <ecNumber evidence="4">3.2.2.21</ecNumber>
    </recommendedName>
    <alternativeName>
        <fullName evidence="11">3-alkyladenine DNA glycosylase</fullName>
    </alternativeName>
    <alternativeName>
        <fullName evidence="8">3-methyladenine DNA glycosidase</fullName>
    </alternativeName>
    <alternativeName>
        <fullName evidence="13">ADPG</fullName>
    </alternativeName>
    <alternativeName>
        <fullName evidence="12">N-methylpurine-DNA glycosylase</fullName>
    </alternativeName>
</protein>
<gene>
    <name evidence="14" type="ORF">WA026_016790</name>
</gene>
<evidence type="ECO:0000256" key="10">
    <source>
        <dbReference type="ARBA" id="ARBA00068926"/>
    </source>
</evidence>
<dbReference type="GO" id="GO:0006284">
    <property type="term" value="P:base-excision repair"/>
    <property type="evidence" value="ECO:0007669"/>
    <property type="project" value="InterPro"/>
</dbReference>